<gene>
    <name evidence="3" type="ORF">OLEA9_A016054</name>
</gene>
<dbReference type="Proteomes" id="UP000594638">
    <property type="component" value="Unassembled WGS sequence"/>
</dbReference>
<feature type="domain" description="Disease resistance R13L4/SHOC-2-like LRR" evidence="2">
    <location>
        <begin position="30"/>
        <end position="274"/>
    </location>
</feature>
<dbReference type="Pfam" id="PF23598">
    <property type="entry name" value="LRR_14"/>
    <property type="match status" value="1"/>
</dbReference>
<dbReference type="InterPro" id="IPR032675">
    <property type="entry name" value="LRR_dom_sf"/>
</dbReference>
<organism evidence="3 4">
    <name type="scientific">Olea europaea subsp. europaea</name>
    <dbReference type="NCBI Taxonomy" id="158383"/>
    <lineage>
        <taxon>Eukaryota</taxon>
        <taxon>Viridiplantae</taxon>
        <taxon>Streptophyta</taxon>
        <taxon>Embryophyta</taxon>
        <taxon>Tracheophyta</taxon>
        <taxon>Spermatophyta</taxon>
        <taxon>Magnoliopsida</taxon>
        <taxon>eudicotyledons</taxon>
        <taxon>Gunneridae</taxon>
        <taxon>Pentapetalae</taxon>
        <taxon>asterids</taxon>
        <taxon>lamiids</taxon>
        <taxon>Lamiales</taxon>
        <taxon>Oleaceae</taxon>
        <taxon>Oleeae</taxon>
        <taxon>Olea</taxon>
    </lineage>
</organism>
<evidence type="ECO:0000259" key="2">
    <source>
        <dbReference type="Pfam" id="PF23598"/>
    </source>
</evidence>
<accession>A0A8S0PPM3</accession>
<evidence type="ECO:0000256" key="1">
    <source>
        <dbReference type="ARBA" id="ARBA00022737"/>
    </source>
</evidence>
<dbReference type="EMBL" id="CACTIH010000177">
    <property type="protein sequence ID" value="CAA2956186.1"/>
    <property type="molecule type" value="Genomic_DNA"/>
</dbReference>
<dbReference type="AlphaFoldDB" id="A0A8S0PPM3"/>
<dbReference type="Gramene" id="OE9A016054T1">
    <property type="protein sequence ID" value="OE9A016054C1"/>
    <property type="gene ID" value="OE9A016054"/>
</dbReference>
<dbReference type="PANTHER" id="PTHR15140:SF37">
    <property type="entry name" value="UBIQUITIN-LIKE DOMAIN-CONTAINING PROTEIN"/>
    <property type="match status" value="1"/>
</dbReference>
<keyword evidence="1" id="KW-0677">Repeat</keyword>
<name>A0A8S0PPM3_OLEEU</name>
<dbReference type="PANTHER" id="PTHR15140">
    <property type="entry name" value="TUBULIN-SPECIFIC CHAPERONE E"/>
    <property type="match status" value="1"/>
</dbReference>
<dbReference type="Gene3D" id="3.80.10.10">
    <property type="entry name" value="Ribonuclease Inhibitor"/>
    <property type="match status" value="1"/>
</dbReference>
<evidence type="ECO:0000313" key="4">
    <source>
        <dbReference type="Proteomes" id="UP000594638"/>
    </source>
</evidence>
<keyword evidence="4" id="KW-1185">Reference proteome</keyword>
<protein>
    <recommendedName>
        <fullName evidence="2">Disease resistance R13L4/SHOC-2-like LRR domain-containing protein</fullName>
    </recommendedName>
</protein>
<sequence>MAAMRYLAGSQIFTLVQLRYLAGPNIFSLKSIESLHKIEFLFLDNAKEVEIPDILLNMASLRILNYTGGAYFSKSSHWRATKDESFQIYNLQHISLLSIRDSKDKEILRCSPNLRRLKCQVEVFQDPCLPYLPFLSFEFLNQLESFSLKFCGPKGRDFDPNWISLPLNLKKLTLSNTSLSTEQVSVIGRLQNLEVLKLQYGFLDAKQWDTREDEFQQLKFLELNGEKIEQWNASSDHLPRLQRLVLKNCHHLEMIPFCLGDIPTLQMIEVHSCNISTVKCTMLIYEEQREMGNELQVLISSNTHCE</sequence>
<dbReference type="SUPFAM" id="SSF52058">
    <property type="entry name" value="L domain-like"/>
    <property type="match status" value="1"/>
</dbReference>
<comment type="caution">
    <text evidence="3">The sequence shown here is derived from an EMBL/GenBank/DDBJ whole genome shotgun (WGS) entry which is preliminary data.</text>
</comment>
<evidence type="ECO:0000313" key="3">
    <source>
        <dbReference type="EMBL" id="CAA2956186.1"/>
    </source>
</evidence>
<proteinExistence type="predicted"/>
<reference evidence="3 4" key="1">
    <citation type="submission" date="2019-12" db="EMBL/GenBank/DDBJ databases">
        <authorList>
            <person name="Alioto T."/>
            <person name="Alioto T."/>
            <person name="Gomez Garrido J."/>
        </authorList>
    </citation>
    <scope>NUCLEOTIDE SEQUENCE [LARGE SCALE GENOMIC DNA]</scope>
</reference>
<dbReference type="InterPro" id="IPR055414">
    <property type="entry name" value="LRR_R13L4/SHOC2-like"/>
</dbReference>